<dbReference type="Proteomes" id="UP001519460">
    <property type="component" value="Unassembled WGS sequence"/>
</dbReference>
<accession>A0ABD0JSZ2</accession>
<dbReference type="AlphaFoldDB" id="A0ABD0JSZ2"/>
<reference evidence="1 2" key="1">
    <citation type="journal article" date="2023" name="Sci. Data">
        <title>Genome assembly of the Korean intertidal mud-creeper Batillaria attramentaria.</title>
        <authorList>
            <person name="Patra A.K."/>
            <person name="Ho P.T."/>
            <person name="Jun S."/>
            <person name="Lee S.J."/>
            <person name="Kim Y."/>
            <person name="Won Y.J."/>
        </authorList>
    </citation>
    <scope>NUCLEOTIDE SEQUENCE [LARGE SCALE GENOMIC DNA]</scope>
    <source>
        <strain evidence="1">Wonlab-2016</strain>
    </source>
</reference>
<comment type="caution">
    <text evidence="1">The sequence shown here is derived from an EMBL/GenBank/DDBJ whole genome shotgun (WGS) entry which is preliminary data.</text>
</comment>
<organism evidence="1 2">
    <name type="scientific">Batillaria attramentaria</name>
    <dbReference type="NCBI Taxonomy" id="370345"/>
    <lineage>
        <taxon>Eukaryota</taxon>
        <taxon>Metazoa</taxon>
        <taxon>Spiralia</taxon>
        <taxon>Lophotrochozoa</taxon>
        <taxon>Mollusca</taxon>
        <taxon>Gastropoda</taxon>
        <taxon>Caenogastropoda</taxon>
        <taxon>Sorbeoconcha</taxon>
        <taxon>Cerithioidea</taxon>
        <taxon>Batillariidae</taxon>
        <taxon>Batillaria</taxon>
    </lineage>
</organism>
<evidence type="ECO:0000313" key="1">
    <source>
        <dbReference type="EMBL" id="KAK7478017.1"/>
    </source>
</evidence>
<proteinExistence type="predicted"/>
<sequence length="49" mass="5555">PPSFTDKTNQTFRATDDRVNLTFTIRTHTKEVEGCTLTHLTSGKTRDCL</sequence>
<evidence type="ECO:0000313" key="2">
    <source>
        <dbReference type="Proteomes" id="UP001519460"/>
    </source>
</evidence>
<feature type="non-terminal residue" evidence="1">
    <location>
        <position position="49"/>
    </location>
</feature>
<dbReference type="EMBL" id="JACVVK020000336">
    <property type="protein sequence ID" value="KAK7478017.1"/>
    <property type="molecule type" value="Genomic_DNA"/>
</dbReference>
<gene>
    <name evidence="1" type="ORF">BaRGS_00030775</name>
</gene>
<feature type="non-terminal residue" evidence="1">
    <location>
        <position position="1"/>
    </location>
</feature>
<protein>
    <submittedName>
        <fullName evidence="1">Uncharacterized protein</fullName>
    </submittedName>
</protein>
<name>A0ABD0JSZ2_9CAEN</name>
<keyword evidence="2" id="KW-1185">Reference proteome</keyword>